<feature type="domain" description="AAA+ ATPase" evidence="6">
    <location>
        <begin position="53"/>
        <end position="215"/>
    </location>
</feature>
<dbReference type="InterPro" id="IPR027417">
    <property type="entry name" value="P-loop_NTPase"/>
</dbReference>
<accession>A0A1H8WXX8</accession>
<dbReference type="GO" id="GO:0006260">
    <property type="term" value="P:DNA replication"/>
    <property type="evidence" value="ECO:0007669"/>
    <property type="project" value="UniProtKB-UniRule"/>
</dbReference>
<dbReference type="Pfam" id="PF09079">
    <property type="entry name" value="WHD_Cdc6"/>
    <property type="match status" value="1"/>
</dbReference>
<keyword evidence="3 5" id="KW-0547">Nucleotide-binding</keyword>
<evidence type="ECO:0000256" key="4">
    <source>
        <dbReference type="ARBA" id="ARBA00022840"/>
    </source>
</evidence>
<evidence type="ECO:0000259" key="7">
    <source>
        <dbReference type="SMART" id="SM01074"/>
    </source>
</evidence>
<feature type="binding site" evidence="5">
    <location>
        <position position="226"/>
    </location>
    <ligand>
        <name>ATP</name>
        <dbReference type="ChEBI" id="CHEBI:30616"/>
    </ligand>
</feature>
<reference evidence="9" key="1">
    <citation type="submission" date="2016-10" db="EMBL/GenBank/DDBJ databases">
        <authorList>
            <person name="Varghese N."/>
            <person name="Submissions S."/>
        </authorList>
    </citation>
    <scope>NUCLEOTIDE SEQUENCE [LARGE SCALE GENOMIC DNA]</scope>
    <source>
        <strain evidence="9">CGMCC 1.10121</strain>
    </source>
</reference>
<protein>
    <recommendedName>
        <fullName evidence="5">ORC1-type DNA replication protein</fullName>
    </recommendedName>
</protein>
<dbReference type="GO" id="GO:0016887">
    <property type="term" value="F:ATP hydrolysis activity"/>
    <property type="evidence" value="ECO:0007669"/>
    <property type="project" value="InterPro"/>
</dbReference>
<dbReference type="EMBL" id="FODV01000052">
    <property type="protein sequence ID" value="SEP32353.1"/>
    <property type="molecule type" value="Genomic_DNA"/>
</dbReference>
<dbReference type="SMART" id="SM01074">
    <property type="entry name" value="Cdc6_C"/>
    <property type="match status" value="1"/>
</dbReference>
<dbReference type="RefSeq" id="WP_089828186.1">
    <property type="nucleotide sequence ID" value="NZ_FODV01000052.1"/>
</dbReference>
<evidence type="ECO:0000256" key="2">
    <source>
        <dbReference type="ARBA" id="ARBA00022705"/>
    </source>
</evidence>
<evidence type="ECO:0000256" key="1">
    <source>
        <dbReference type="ARBA" id="ARBA00006184"/>
    </source>
</evidence>
<dbReference type="Gene3D" id="3.40.50.300">
    <property type="entry name" value="P-loop containing nucleotide triphosphate hydrolases"/>
    <property type="match status" value="1"/>
</dbReference>
<dbReference type="InterPro" id="IPR003593">
    <property type="entry name" value="AAA+_ATPase"/>
</dbReference>
<dbReference type="InterPro" id="IPR036390">
    <property type="entry name" value="WH_DNA-bd_sf"/>
</dbReference>
<feature type="binding site" evidence="5">
    <location>
        <position position="214"/>
    </location>
    <ligand>
        <name>ATP</name>
        <dbReference type="ChEBI" id="CHEBI:30616"/>
    </ligand>
</feature>
<dbReference type="InterPro" id="IPR036388">
    <property type="entry name" value="WH-like_DNA-bd_sf"/>
</dbReference>
<dbReference type="PANTHER" id="PTHR10763:SF22">
    <property type="entry name" value="ORC1-TYPE DNA REPLICATION PROTEIN"/>
    <property type="match status" value="1"/>
</dbReference>
<dbReference type="Gene3D" id="1.10.8.60">
    <property type="match status" value="1"/>
</dbReference>
<evidence type="ECO:0000313" key="9">
    <source>
        <dbReference type="Proteomes" id="UP000199126"/>
    </source>
</evidence>
<dbReference type="CDD" id="cd08768">
    <property type="entry name" value="Cdc6_C"/>
    <property type="match status" value="1"/>
</dbReference>
<dbReference type="AlphaFoldDB" id="A0A1H8WXX8"/>
<evidence type="ECO:0000313" key="8">
    <source>
        <dbReference type="EMBL" id="SEP32353.1"/>
    </source>
</evidence>
<name>A0A1H8WXX8_9EURY</name>
<dbReference type="Pfam" id="PF13401">
    <property type="entry name" value="AAA_22"/>
    <property type="match status" value="1"/>
</dbReference>
<dbReference type="GO" id="GO:0005524">
    <property type="term" value="F:ATP binding"/>
    <property type="evidence" value="ECO:0007669"/>
    <property type="project" value="UniProtKB-UniRule"/>
</dbReference>
<feature type="binding site" evidence="5">
    <location>
        <begin position="65"/>
        <end position="69"/>
    </location>
    <ligand>
        <name>ATP</name>
        <dbReference type="ChEBI" id="CHEBI:30616"/>
    </ligand>
</feature>
<dbReference type="InterPro" id="IPR055237">
    <property type="entry name" value="Cdc6_lid"/>
</dbReference>
<dbReference type="SMART" id="SM00382">
    <property type="entry name" value="AAA"/>
    <property type="match status" value="1"/>
</dbReference>
<dbReference type="SUPFAM" id="SSF52540">
    <property type="entry name" value="P-loop containing nucleoside triphosphate hydrolases"/>
    <property type="match status" value="1"/>
</dbReference>
<dbReference type="SUPFAM" id="SSF46785">
    <property type="entry name" value="Winged helix' DNA-binding domain"/>
    <property type="match status" value="1"/>
</dbReference>
<proteinExistence type="inferred from homology"/>
<gene>
    <name evidence="8" type="ORF">SAMN04487948_1522</name>
</gene>
<dbReference type="InterPro" id="IPR049945">
    <property type="entry name" value="AAA_22"/>
</dbReference>
<sequence>MKSELFGDADGGVFKDSKVLKEDYHPETIENRDDEIASYQSAMQPVFDGRGGSPDNILVYGKAGVGKTAVTRYVTEQLKMEVEHRYGEGTMEVIHHNCNGDSVYDVFRNLTNHFRGPHEKQFPERGLSLSNATEAFYTEVNSFGGDVVVVLDEIDHINDSNPLLYELSRANDNNDLGDSNISLIGISNNLRFKDSFSSKVSDSLKETSIKFKPYDANELSDILLTRAEKGLKSDVYSKGIIRLIAALTANDEGSARQAIDVLNKAAKLCMDDGRLELTEDDVHNAKELVERREIASDLDTLTDHGQYVLSTVISLDLKGETPCRSKTVFETYKQVLEKTDRKPLTTLKSIQNHLNELQMLGFLHRTKKNEGLNGGVYAEYECTVDPEQLLDLLEKELDITFSR</sequence>
<keyword evidence="2 5" id="KW-0235">DNA replication</keyword>
<evidence type="ECO:0000256" key="3">
    <source>
        <dbReference type="ARBA" id="ARBA00022741"/>
    </source>
</evidence>
<dbReference type="InterPro" id="IPR014277">
    <property type="entry name" value="Orc1/Cdc6_arc"/>
</dbReference>
<dbReference type="Gene3D" id="1.10.10.10">
    <property type="entry name" value="Winged helix-like DNA-binding domain superfamily/Winged helix DNA-binding domain"/>
    <property type="match status" value="1"/>
</dbReference>
<dbReference type="NCBIfam" id="TIGR02928">
    <property type="entry name" value="orc1/cdc6 family replication initiation protein"/>
    <property type="match status" value="1"/>
</dbReference>
<comment type="function">
    <text evidence="5">Involved in regulation of DNA replication.</text>
</comment>
<dbReference type="InterPro" id="IPR050311">
    <property type="entry name" value="ORC1/CDC6"/>
</dbReference>
<comment type="similarity">
    <text evidence="1 5">Belongs to the CDC6/cdc18 family.</text>
</comment>
<dbReference type="HAMAP" id="MF_01407">
    <property type="entry name" value="ORC1_type_DNA_replic_protein"/>
    <property type="match status" value="1"/>
</dbReference>
<dbReference type="OrthoDB" id="195574at2157"/>
<dbReference type="Pfam" id="PF22703">
    <property type="entry name" value="Cdc6_lid"/>
    <property type="match status" value="1"/>
</dbReference>
<dbReference type="InterPro" id="IPR015163">
    <property type="entry name" value="Cdc6_C"/>
</dbReference>
<organism evidence="8 9">
    <name type="scientific">Halogranum amylolyticum</name>
    <dbReference type="NCBI Taxonomy" id="660520"/>
    <lineage>
        <taxon>Archaea</taxon>
        <taxon>Methanobacteriati</taxon>
        <taxon>Methanobacteriota</taxon>
        <taxon>Stenosarchaea group</taxon>
        <taxon>Halobacteria</taxon>
        <taxon>Halobacteriales</taxon>
        <taxon>Haloferacaceae</taxon>
    </lineage>
</organism>
<evidence type="ECO:0000256" key="5">
    <source>
        <dbReference type="HAMAP-Rule" id="MF_01407"/>
    </source>
</evidence>
<evidence type="ECO:0000259" key="6">
    <source>
        <dbReference type="SMART" id="SM00382"/>
    </source>
</evidence>
<dbReference type="Proteomes" id="UP000199126">
    <property type="component" value="Unassembled WGS sequence"/>
</dbReference>
<dbReference type="PANTHER" id="PTHR10763">
    <property type="entry name" value="CELL DIVISION CONTROL PROTEIN 6-RELATED"/>
    <property type="match status" value="1"/>
</dbReference>
<keyword evidence="4 5" id="KW-0067">ATP-binding</keyword>
<feature type="domain" description="Cdc6 C-terminal" evidence="7">
    <location>
        <begin position="308"/>
        <end position="393"/>
    </location>
</feature>
<keyword evidence="9" id="KW-1185">Reference proteome</keyword>